<name>A0ABU3N019_9SPHN</name>
<evidence type="ECO:0008006" key="3">
    <source>
        <dbReference type="Google" id="ProtNLM"/>
    </source>
</evidence>
<evidence type="ECO:0000313" key="2">
    <source>
        <dbReference type="EMBL" id="MDT8757596.1"/>
    </source>
</evidence>
<sequence>MHRLLWLALSTASPPQADAAAAPITSWYAAAVIDVSEAGDILSCVDEQAGRPPAGLVDPCVNFKGEIPQPMLDELENTGLPRRVTIEMAMAADGAPRPAFRYYQTSQTPSALASVAFEVSKDGAIENCRKLDTGEERWTVKLPALCSIVRGPYRPLADANGRPRRTSATFTVAFSTAR</sequence>
<accession>A0ABU3N019</accession>
<proteinExistence type="predicted"/>
<dbReference type="EMBL" id="JALMLT010000001">
    <property type="protein sequence ID" value="MDT8757596.1"/>
    <property type="molecule type" value="Genomic_DNA"/>
</dbReference>
<organism evidence="2">
    <name type="scientific">Sphingomonas psychrotolerans</name>
    <dbReference type="NCBI Taxonomy" id="1327635"/>
    <lineage>
        <taxon>Bacteria</taxon>
        <taxon>Pseudomonadati</taxon>
        <taxon>Pseudomonadota</taxon>
        <taxon>Alphaproteobacteria</taxon>
        <taxon>Sphingomonadales</taxon>
        <taxon>Sphingomonadaceae</taxon>
        <taxon>Sphingomonas</taxon>
    </lineage>
</organism>
<gene>
    <name evidence="2" type="ORF">MZO42_02695</name>
</gene>
<feature type="signal peptide" evidence="1">
    <location>
        <begin position="1"/>
        <end position="19"/>
    </location>
</feature>
<reference evidence="2" key="1">
    <citation type="submission" date="2022-04" db="EMBL/GenBank/DDBJ databases">
        <title>Tomato heritable bacteria conferring resistance against bacterial wilt.</title>
        <authorList>
            <person name="Yin J."/>
        </authorList>
    </citation>
    <scope>NUCLEOTIDE SEQUENCE</scope>
    <source>
        <strain evidence="2">Cra20</strain>
    </source>
</reference>
<protein>
    <recommendedName>
        <fullName evidence="3">TonB C-terminal domain-containing protein</fullName>
    </recommendedName>
</protein>
<feature type="chain" id="PRO_5046471906" description="TonB C-terminal domain-containing protein" evidence="1">
    <location>
        <begin position="20"/>
        <end position="178"/>
    </location>
</feature>
<evidence type="ECO:0000256" key="1">
    <source>
        <dbReference type="SAM" id="SignalP"/>
    </source>
</evidence>
<comment type="caution">
    <text evidence="2">The sequence shown here is derived from an EMBL/GenBank/DDBJ whole genome shotgun (WGS) entry which is preliminary data.</text>
</comment>
<keyword evidence="1" id="KW-0732">Signal</keyword>